<dbReference type="InterPro" id="IPR026414">
    <property type="entry name" value="ExosoTase_F-assoc_memb"/>
</dbReference>
<protein>
    <submittedName>
        <fullName evidence="2">Exosortase F system-associated protein</fullName>
    </submittedName>
</protein>
<keyword evidence="1" id="KW-0472">Membrane</keyword>
<gene>
    <name evidence="2" type="ORF">FCN74_03595</name>
</gene>
<dbReference type="EMBL" id="SWMU01000001">
    <property type="protein sequence ID" value="TKS57511.1"/>
    <property type="molecule type" value="Genomic_DNA"/>
</dbReference>
<comment type="caution">
    <text evidence="2">The sequence shown here is derived from an EMBL/GenBank/DDBJ whole genome shotgun (WGS) entry which is preliminary data.</text>
</comment>
<dbReference type="AlphaFoldDB" id="A0A4U5TUB0"/>
<dbReference type="OrthoDB" id="982493at2"/>
<proteinExistence type="predicted"/>
<feature type="transmembrane region" description="Helical" evidence="1">
    <location>
        <begin position="7"/>
        <end position="23"/>
    </location>
</feature>
<evidence type="ECO:0000313" key="3">
    <source>
        <dbReference type="Proteomes" id="UP000306552"/>
    </source>
</evidence>
<organism evidence="2 3">
    <name type="scientific">Mesohalobacter halotolerans</name>
    <dbReference type="NCBI Taxonomy" id="1883405"/>
    <lineage>
        <taxon>Bacteria</taxon>
        <taxon>Pseudomonadati</taxon>
        <taxon>Bacteroidota</taxon>
        <taxon>Flavobacteriia</taxon>
        <taxon>Flavobacteriales</taxon>
        <taxon>Flavobacteriaceae</taxon>
        <taxon>Mesohalobacter</taxon>
    </lineage>
</organism>
<reference evidence="2 3" key="1">
    <citation type="submission" date="2019-04" db="EMBL/GenBank/DDBJ databases">
        <title>Psychroflexus halotolerans sp. nov., isolated from a marine solar saltern.</title>
        <authorList>
            <person name="Feng X."/>
        </authorList>
    </citation>
    <scope>NUCLEOTIDE SEQUENCE [LARGE SCALE GENOMIC DNA]</scope>
    <source>
        <strain evidence="2 3">WDS2C27</strain>
    </source>
</reference>
<keyword evidence="1" id="KW-0812">Transmembrane</keyword>
<feature type="transmembrane region" description="Helical" evidence="1">
    <location>
        <begin position="86"/>
        <end position="105"/>
    </location>
</feature>
<feature type="transmembrane region" description="Helical" evidence="1">
    <location>
        <begin position="117"/>
        <end position="137"/>
    </location>
</feature>
<sequence length="143" mass="17041">MSLKLRIIIFIIGLIGLVSIRYFENVLFYDPLINFYNSNFQNSGFPDLNVWLYSLNLGFRFMLNSILSLVLIWVTFKNKSFIKFSILLYCILFIGGLVLFWGFTIDIQPENYMILFYIRRFLIHPILVIILIPAFYFQKLNKK</sequence>
<dbReference type="Proteomes" id="UP000306552">
    <property type="component" value="Unassembled WGS sequence"/>
</dbReference>
<keyword evidence="3" id="KW-1185">Reference proteome</keyword>
<name>A0A4U5TUB0_9FLAO</name>
<dbReference type="RefSeq" id="WP_138931212.1">
    <property type="nucleotide sequence ID" value="NZ_SWMU01000001.1"/>
</dbReference>
<keyword evidence="1" id="KW-1133">Transmembrane helix</keyword>
<accession>A0A4U5TUB0</accession>
<evidence type="ECO:0000313" key="2">
    <source>
        <dbReference type="EMBL" id="TKS57511.1"/>
    </source>
</evidence>
<dbReference type="NCBIfam" id="TIGR04127">
    <property type="entry name" value="flavo_near_exo"/>
    <property type="match status" value="1"/>
</dbReference>
<feature type="transmembrane region" description="Helical" evidence="1">
    <location>
        <begin position="50"/>
        <end position="74"/>
    </location>
</feature>
<evidence type="ECO:0000256" key="1">
    <source>
        <dbReference type="SAM" id="Phobius"/>
    </source>
</evidence>